<dbReference type="AlphaFoldDB" id="A0A2U2N5Q6"/>
<name>A0A2U2N5Q6_9GAMM</name>
<organism evidence="2 3">
    <name type="scientific">Sediminicurvatus halobius</name>
    <dbReference type="NCBI Taxonomy" id="2182432"/>
    <lineage>
        <taxon>Bacteria</taxon>
        <taxon>Pseudomonadati</taxon>
        <taxon>Pseudomonadota</taxon>
        <taxon>Gammaproteobacteria</taxon>
        <taxon>Chromatiales</taxon>
        <taxon>Ectothiorhodospiraceae</taxon>
        <taxon>Sediminicurvatus</taxon>
    </lineage>
</organism>
<proteinExistence type="predicted"/>
<dbReference type="Proteomes" id="UP000245474">
    <property type="component" value="Unassembled WGS sequence"/>
</dbReference>
<accession>A0A2U2N5Q6</accession>
<reference evidence="2 3" key="1">
    <citation type="submission" date="2018-05" db="EMBL/GenBank/DDBJ databases">
        <title>Spiribacter halobius sp. nov., a moderately halophilic bacterium isolated from marine solar saltern.</title>
        <authorList>
            <person name="Zheng W.-S."/>
            <person name="Lu D.-C."/>
            <person name="Du Z.-J."/>
        </authorList>
    </citation>
    <scope>NUCLEOTIDE SEQUENCE [LARGE SCALE GENOMIC DNA]</scope>
    <source>
        <strain evidence="2 3">E85</strain>
    </source>
</reference>
<feature type="compositionally biased region" description="Basic and acidic residues" evidence="1">
    <location>
        <begin position="54"/>
        <end position="63"/>
    </location>
</feature>
<evidence type="ECO:0000313" key="2">
    <source>
        <dbReference type="EMBL" id="PWG64545.1"/>
    </source>
</evidence>
<feature type="region of interest" description="Disordered" evidence="1">
    <location>
        <begin position="49"/>
        <end position="73"/>
    </location>
</feature>
<evidence type="ECO:0000256" key="1">
    <source>
        <dbReference type="SAM" id="MobiDB-lite"/>
    </source>
</evidence>
<evidence type="ECO:0000313" key="3">
    <source>
        <dbReference type="Proteomes" id="UP000245474"/>
    </source>
</evidence>
<comment type="caution">
    <text evidence="2">The sequence shown here is derived from an EMBL/GenBank/DDBJ whole genome shotgun (WGS) entry which is preliminary data.</text>
</comment>
<protein>
    <submittedName>
        <fullName evidence="2">Uncharacterized protein</fullName>
    </submittedName>
</protein>
<sequence>MQMPSAGTERALEERIARLRAELRTLEHQRVARPSPQVHFRTACAAEPVAAGPMRREPPRTDGAETPLPIAAG</sequence>
<dbReference type="EMBL" id="QFFI01000005">
    <property type="protein sequence ID" value="PWG64545.1"/>
    <property type="molecule type" value="Genomic_DNA"/>
</dbReference>
<gene>
    <name evidence="2" type="ORF">DEM34_04250</name>
</gene>
<keyword evidence="3" id="KW-1185">Reference proteome</keyword>